<evidence type="ECO:0000256" key="1">
    <source>
        <dbReference type="ARBA" id="ARBA00007447"/>
    </source>
</evidence>
<feature type="domain" description="Saposin B-type" evidence="9">
    <location>
        <begin position="429"/>
        <end position="470"/>
    </location>
</feature>
<dbReference type="InterPro" id="IPR001969">
    <property type="entry name" value="Aspartic_peptidase_AS"/>
</dbReference>
<keyword evidence="6" id="KW-1015">Disulfide bond</keyword>
<dbReference type="InterPro" id="IPR021109">
    <property type="entry name" value="Peptidase_aspartic_dom_sf"/>
</dbReference>
<evidence type="ECO:0000256" key="6">
    <source>
        <dbReference type="ARBA" id="ARBA00023157"/>
    </source>
</evidence>
<dbReference type="InterPro" id="IPR011001">
    <property type="entry name" value="Saposin-like"/>
</dbReference>
<evidence type="ECO:0008006" key="13">
    <source>
        <dbReference type="Google" id="ProtNLM"/>
    </source>
</evidence>
<dbReference type="PROSITE" id="PS50015">
    <property type="entry name" value="SAP_B"/>
    <property type="match status" value="2"/>
</dbReference>
<dbReference type="SUPFAM" id="SSF47862">
    <property type="entry name" value="Saposin"/>
    <property type="match status" value="1"/>
</dbReference>
<dbReference type="InterPro" id="IPR008139">
    <property type="entry name" value="SaposinB_dom"/>
</dbReference>
<reference evidence="11 12" key="1">
    <citation type="submission" date="2024-03" db="EMBL/GenBank/DDBJ databases">
        <authorList>
            <person name="Gkanogiannis A."/>
            <person name="Becerra Lopez-Lavalle L."/>
        </authorList>
    </citation>
    <scope>NUCLEOTIDE SEQUENCE [LARGE SCALE GENOMIC DNA]</scope>
</reference>
<dbReference type="InterPro" id="IPR001461">
    <property type="entry name" value="Aspartic_peptidase_A1"/>
</dbReference>
<gene>
    <name evidence="11" type="ORF">CITCOLO1_LOCUS12959</name>
</gene>
<dbReference type="Pfam" id="PF00026">
    <property type="entry name" value="Asp"/>
    <property type="match status" value="1"/>
</dbReference>
<evidence type="ECO:0000256" key="7">
    <source>
        <dbReference type="ARBA" id="ARBA00023180"/>
    </source>
</evidence>
<dbReference type="InterPro" id="IPR007856">
    <property type="entry name" value="SapB_1"/>
</dbReference>
<dbReference type="InterPro" id="IPR008138">
    <property type="entry name" value="SapB_2"/>
</dbReference>
<keyword evidence="3 8" id="KW-0064">Aspartyl protease</keyword>
<keyword evidence="2 8" id="KW-0645">Protease</keyword>
<evidence type="ECO:0000259" key="10">
    <source>
        <dbReference type="PROSITE" id="PS51767"/>
    </source>
</evidence>
<feature type="domain" description="Peptidase A1" evidence="10">
    <location>
        <begin position="135"/>
        <end position="555"/>
    </location>
</feature>
<keyword evidence="4 8" id="KW-0378">Hydrolase</keyword>
<dbReference type="InterPro" id="IPR033121">
    <property type="entry name" value="PEPTIDASE_A1"/>
</dbReference>
<dbReference type="Gene3D" id="2.40.70.10">
    <property type="entry name" value="Acid Proteases"/>
    <property type="match status" value="2"/>
</dbReference>
<dbReference type="PRINTS" id="PR00792">
    <property type="entry name" value="PEPSIN"/>
</dbReference>
<evidence type="ECO:0000313" key="11">
    <source>
        <dbReference type="EMBL" id="CAK9320903.1"/>
    </source>
</evidence>
<evidence type="ECO:0000256" key="2">
    <source>
        <dbReference type="ARBA" id="ARBA00022670"/>
    </source>
</evidence>
<organism evidence="11 12">
    <name type="scientific">Citrullus colocynthis</name>
    <name type="common">colocynth</name>
    <dbReference type="NCBI Taxonomy" id="252529"/>
    <lineage>
        <taxon>Eukaryota</taxon>
        <taxon>Viridiplantae</taxon>
        <taxon>Streptophyta</taxon>
        <taxon>Embryophyta</taxon>
        <taxon>Tracheophyta</taxon>
        <taxon>Spermatophyta</taxon>
        <taxon>Magnoliopsida</taxon>
        <taxon>eudicotyledons</taxon>
        <taxon>Gunneridae</taxon>
        <taxon>Pentapetalae</taxon>
        <taxon>rosids</taxon>
        <taxon>fabids</taxon>
        <taxon>Cucurbitales</taxon>
        <taxon>Cucurbitaceae</taxon>
        <taxon>Benincaseae</taxon>
        <taxon>Citrullus</taxon>
    </lineage>
</organism>
<evidence type="ECO:0000256" key="8">
    <source>
        <dbReference type="RuleBase" id="RU000454"/>
    </source>
</evidence>
<dbReference type="PROSITE" id="PS00141">
    <property type="entry name" value="ASP_PROTEASE"/>
    <property type="match status" value="2"/>
</dbReference>
<evidence type="ECO:0000256" key="5">
    <source>
        <dbReference type="ARBA" id="ARBA00023145"/>
    </source>
</evidence>
<dbReference type="Pfam" id="PF03489">
    <property type="entry name" value="SapB_2"/>
    <property type="match status" value="1"/>
</dbReference>
<keyword evidence="12" id="KW-1185">Reference proteome</keyword>
<dbReference type="Pfam" id="PF05184">
    <property type="entry name" value="SapB_1"/>
    <property type="match status" value="1"/>
</dbReference>
<dbReference type="Gene3D" id="1.10.225.10">
    <property type="entry name" value="Saposin-like"/>
    <property type="match status" value="1"/>
</dbReference>
<keyword evidence="7" id="KW-0325">Glycoprotein</keyword>
<dbReference type="SUPFAM" id="SSF50630">
    <property type="entry name" value="Acid proteases"/>
    <property type="match status" value="1"/>
</dbReference>
<protein>
    <recommendedName>
        <fullName evidence="13">Aspartic proteinase</fullName>
    </recommendedName>
</protein>
<name>A0ABP0YP05_9ROSI</name>
<evidence type="ECO:0000313" key="12">
    <source>
        <dbReference type="Proteomes" id="UP001642487"/>
    </source>
</evidence>
<sequence>MKPLQNPPRKGISTFYLSLIWPSPNLPSTLSHYFSSRNLFHLVTMRRSFKPLLVSLLLLIIYSSAASSSSNEELLRIGLTKIKVDQNSRLKALLESKKGEFLGSSVGKHNQWDNNLGESRNSDIVALKNYLDAQYYGEIGIGTPPQKFTVIFDTGSSNLWVPSSKCIFSLACFFHARYQSGRSSTYRRNGTSAAIQYGTGAIAGFFSYDNVRVGDVVVRDQQLIEATSMSSTTFMAAKFDGILGLGFQEISTGDAVPVWYNMVKQKLVKEQVFSFWLNRNADEEEGGEIVFGGVDPKHFKGQHTYVPVTTKGYWQFDIGDILIGGETTEYCARGCSAIADSGTSLLAGPSTIVALINRAIGAAEVAHPECKAIISQHGQTIMDLLLAKAQPEMICSKIGVCSSDETHGVSLKIENVVNDKDSRSSGGFPDAMCSTCEMAVSWMQDELKQNKTREYIIDYVNKLCDRGLNQGATLVDCGRIPQMPTVSFTIGDRVFELSSKDYVLKVGEGSAAQCISGFIPLDIPPPRGPLWILGDVFMGRYHTVFDFGKTRVGFADAA</sequence>
<dbReference type="EMBL" id="OZ021738">
    <property type="protein sequence ID" value="CAK9320903.1"/>
    <property type="molecule type" value="Genomic_DNA"/>
</dbReference>
<evidence type="ECO:0000259" key="9">
    <source>
        <dbReference type="PROSITE" id="PS50015"/>
    </source>
</evidence>
<evidence type="ECO:0000256" key="3">
    <source>
        <dbReference type="ARBA" id="ARBA00022750"/>
    </source>
</evidence>
<dbReference type="PANTHER" id="PTHR47966">
    <property type="entry name" value="BETA-SITE APP-CLEAVING ENZYME, ISOFORM A-RELATED"/>
    <property type="match status" value="1"/>
</dbReference>
<dbReference type="PROSITE" id="PS51767">
    <property type="entry name" value="PEPTIDASE_A1"/>
    <property type="match status" value="1"/>
</dbReference>
<proteinExistence type="inferred from homology"/>
<keyword evidence="5" id="KW-0865">Zymogen</keyword>
<feature type="domain" description="Saposin B-type" evidence="9">
    <location>
        <begin position="365"/>
        <end position="405"/>
    </location>
</feature>
<accession>A0ABP0YP05</accession>
<comment type="similarity">
    <text evidence="1 8">Belongs to the peptidase A1 family.</text>
</comment>
<dbReference type="Proteomes" id="UP001642487">
    <property type="component" value="Chromosome 4"/>
</dbReference>
<dbReference type="PANTHER" id="PTHR47966:SF76">
    <property type="entry name" value="ASPARTIC PROTEINASE A1"/>
    <property type="match status" value="1"/>
</dbReference>
<evidence type="ECO:0000256" key="4">
    <source>
        <dbReference type="ARBA" id="ARBA00022801"/>
    </source>
</evidence>